<feature type="transmembrane region" description="Helical" evidence="5">
    <location>
        <begin position="44"/>
        <end position="62"/>
    </location>
</feature>
<feature type="transmembrane region" description="Helical" evidence="5">
    <location>
        <begin position="109"/>
        <end position="133"/>
    </location>
</feature>
<sequence>MDVVLLVGRILFAVLFILSAVGHLTQTEYMAGYAKSKGLPFAKLSVLGSGVVFLLGGLAIAFGVYGDLASLVIAAVLVPTAFVFHTFWKETDAQAKSMAQISFNKDIALAGAALALAFAFSVAPALTVTGPLFS</sequence>
<dbReference type="Proteomes" id="UP000276542">
    <property type="component" value="Unassembled WGS sequence"/>
</dbReference>
<dbReference type="EMBL" id="QYRP01000002">
    <property type="protein sequence ID" value="RJS45652.1"/>
    <property type="molecule type" value="Genomic_DNA"/>
</dbReference>
<organism evidence="6 7">
    <name type="scientific">Nocardioides cavernaquae</name>
    <dbReference type="NCBI Taxonomy" id="2321396"/>
    <lineage>
        <taxon>Bacteria</taxon>
        <taxon>Bacillati</taxon>
        <taxon>Actinomycetota</taxon>
        <taxon>Actinomycetes</taxon>
        <taxon>Propionibacteriales</taxon>
        <taxon>Nocardioidaceae</taxon>
        <taxon>Nocardioides</taxon>
    </lineage>
</organism>
<evidence type="ECO:0000313" key="6">
    <source>
        <dbReference type="EMBL" id="RJS45652.1"/>
    </source>
</evidence>
<evidence type="ECO:0000256" key="1">
    <source>
        <dbReference type="ARBA" id="ARBA00004141"/>
    </source>
</evidence>
<comment type="subcellular location">
    <subcellularLocation>
        <location evidence="1">Membrane</location>
        <topology evidence="1">Multi-pass membrane protein</topology>
    </subcellularLocation>
</comment>
<feature type="transmembrane region" description="Helical" evidence="5">
    <location>
        <begin position="68"/>
        <end position="88"/>
    </location>
</feature>
<proteinExistence type="predicted"/>
<evidence type="ECO:0000256" key="4">
    <source>
        <dbReference type="ARBA" id="ARBA00023136"/>
    </source>
</evidence>
<evidence type="ECO:0000256" key="2">
    <source>
        <dbReference type="ARBA" id="ARBA00022692"/>
    </source>
</evidence>
<protein>
    <submittedName>
        <fullName evidence="6">DoxX family protein</fullName>
    </submittedName>
</protein>
<gene>
    <name evidence="6" type="ORF">D4739_05080</name>
</gene>
<keyword evidence="2 5" id="KW-0812">Transmembrane</keyword>
<dbReference type="AlphaFoldDB" id="A0A3A5H4V7"/>
<comment type="caution">
    <text evidence="6">The sequence shown here is derived from an EMBL/GenBank/DDBJ whole genome shotgun (WGS) entry which is preliminary data.</text>
</comment>
<feature type="transmembrane region" description="Helical" evidence="5">
    <location>
        <begin position="6"/>
        <end position="24"/>
    </location>
</feature>
<keyword evidence="3 5" id="KW-1133">Transmembrane helix</keyword>
<evidence type="ECO:0000256" key="3">
    <source>
        <dbReference type="ARBA" id="ARBA00022989"/>
    </source>
</evidence>
<dbReference type="GO" id="GO:0016020">
    <property type="term" value="C:membrane"/>
    <property type="evidence" value="ECO:0007669"/>
    <property type="project" value="UniProtKB-SubCell"/>
</dbReference>
<keyword evidence="4 5" id="KW-0472">Membrane</keyword>
<dbReference type="OrthoDB" id="329282at2"/>
<dbReference type="Pfam" id="PF07681">
    <property type="entry name" value="DoxX"/>
    <property type="match status" value="1"/>
</dbReference>
<dbReference type="RefSeq" id="WP_120059552.1">
    <property type="nucleotide sequence ID" value="NZ_QYRP01000002.1"/>
</dbReference>
<reference evidence="7" key="1">
    <citation type="submission" date="2018-09" db="EMBL/GenBank/DDBJ databases">
        <authorList>
            <person name="Zhu H."/>
        </authorList>
    </citation>
    <scope>NUCLEOTIDE SEQUENCE [LARGE SCALE GENOMIC DNA]</scope>
    <source>
        <strain evidence="7">K1W22B-1</strain>
    </source>
</reference>
<evidence type="ECO:0000256" key="5">
    <source>
        <dbReference type="SAM" id="Phobius"/>
    </source>
</evidence>
<dbReference type="InterPro" id="IPR032808">
    <property type="entry name" value="DoxX"/>
</dbReference>
<keyword evidence="7" id="KW-1185">Reference proteome</keyword>
<name>A0A3A5H4V7_9ACTN</name>
<evidence type="ECO:0000313" key="7">
    <source>
        <dbReference type="Proteomes" id="UP000276542"/>
    </source>
</evidence>
<accession>A0A3A5H4V7</accession>